<evidence type="ECO:0000256" key="2">
    <source>
        <dbReference type="ARBA" id="ARBA00004348"/>
    </source>
</evidence>
<name>A0A8H7UAF2_MORIS</name>
<feature type="compositionally biased region" description="Polar residues" evidence="9">
    <location>
        <begin position="181"/>
        <end position="207"/>
    </location>
</feature>
<dbReference type="GO" id="GO:0031991">
    <property type="term" value="P:regulation of actomyosin contractile ring contraction"/>
    <property type="evidence" value="ECO:0007669"/>
    <property type="project" value="TreeGrafter"/>
</dbReference>
<dbReference type="InterPro" id="IPR000219">
    <property type="entry name" value="DH_dom"/>
</dbReference>
<feature type="region of interest" description="Disordered" evidence="9">
    <location>
        <begin position="334"/>
        <end position="445"/>
    </location>
</feature>
<gene>
    <name evidence="12" type="ORF">INT43_001287</name>
</gene>
<dbReference type="GO" id="GO:0005085">
    <property type="term" value="F:guanyl-nucleotide exchange factor activity"/>
    <property type="evidence" value="ECO:0007669"/>
    <property type="project" value="UniProtKB-KW"/>
</dbReference>
<dbReference type="InterPro" id="IPR004148">
    <property type="entry name" value="BAR_dom"/>
</dbReference>
<dbReference type="PROSITE" id="PS50010">
    <property type="entry name" value="DH_2"/>
    <property type="match status" value="1"/>
</dbReference>
<feature type="compositionally biased region" description="Basic and acidic residues" evidence="9">
    <location>
        <begin position="165"/>
        <end position="175"/>
    </location>
</feature>
<dbReference type="AlphaFoldDB" id="A0A8H7UAF2"/>
<feature type="compositionally biased region" description="Polar residues" evidence="9">
    <location>
        <begin position="144"/>
        <end position="157"/>
    </location>
</feature>
<evidence type="ECO:0000256" key="3">
    <source>
        <dbReference type="ARBA" id="ARBA00018186"/>
    </source>
</evidence>
<dbReference type="GO" id="GO:0035556">
    <property type="term" value="P:intracellular signal transduction"/>
    <property type="evidence" value="ECO:0007669"/>
    <property type="project" value="InterPro"/>
</dbReference>
<evidence type="ECO:0000256" key="7">
    <source>
        <dbReference type="ARBA" id="ARBA00032587"/>
    </source>
</evidence>
<protein>
    <recommendedName>
        <fullName evidence="3">Dynamin-binding protein</fullName>
    </recommendedName>
    <alternativeName>
        <fullName evidence="7">Scaffold protein Tuba</fullName>
    </alternativeName>
</protein>
<dbReference type="SUPFAM" id="SSF103657">
    <property type="entry name" value="BAR/IMD domain-like"/>
    <property type="match status" value="1"/>
</dbReference>
<feature type="compositionally biased region" description="Gly residues" evidence="9">
    <location>
        <begin position="368"/>
        <end position="381"/>
    </location>
</feature>
<evidence type="ECO:0000259" key="11">
    <source>
        <dbReference type="PROSITE" id="PS50010"/>
    </source>
</evidence>
<keyword evidence="4 8" id="KW-0728">SH3 domain</keyword>
<comment type="subcellular location">
    <subcellularLocation>
        <location evidence="1">Cell junction</location>
    </subcellularLocation>
    <subcellularLocation>
        <location evidence="2">Golgi apparatus</location>
        <location evidence="2">Golgi stack</location>
    </subcellularLocation>
</comment>
<reference evidence="12" key="1">
    <citation type="submission" date="2020-12" db="EMBL/GenBank/DDBJ databases">
        <title>Metabolic potential, ecology and presence of endohyphal bacteria is reflected in genomic diversity of Mucoromycotina.</title>
        <authorList>
            <person name="Muszewska A."/>
            <person name="Okrasinska A."/>
            <person name="Steczkiewicz K."/>
            <person name="Drgas O."/>
            <person name="Orlowska M."/>
            <person name="Perlinska-Lenart U."/>
            <person name="Aleksandrzak-Piekarczyk T."/>
            <person name="Szatraj K."/>
            <person name="Zielenkiewicz U."/>
            <person name="Pilsyk S."/>
            <person name="Malc E."/>
            <person name="Mieczkowski P."/>
            <person name="Kruszewska J.S."/>
            <person name="Biernat P."/>
            <person name="Pawlowska J."/>
        </authorList>
    </citation>
    <scope>NUCLEOTIDE SEQUENCE</scope>
    <source>
        <strain evidence="12">WA0000067209</strain>
    </source>
</reference>
<feature type="compositionally biased region" description="Low complexity" evidence="9">
    <location>
        <begin position="407"/>
        <end position="419"/>
    </location>
</feature>
<dbReference type="GO" id="GO:0005795">
    <property type="term" value="C:Golgi stack"/>
    <property type="evidence" value="ECO:0007669"/>
    <property type="project" value="UniProtKB-SubCell"/>
</dbReference>
<dbReference type="Proteomes" id="UP000654370">
    <property type="component" value="Unassembled WGS sequence"/>
</dbReference>
<dbReference type="Gene3D" id="1.20.900.10">
    <property type="entry name" value="Dbl homology (DH) domain"/>
    <property type="match status" value="1"/>
</dbReference>
<dbReference type="PROSITE" id="PS00741">
    <property type="entry name" value="DH_1"/>
    <property type="match status" value="1"/>
</dbReference>
<dbReference type="Pfam" id="PF03114">
    <property type="entry name" value="BAR"/>
    <property type="match status" value="1"/>
</dbReference>
<accession>A0A8H7UAF2</accession>
<keyword evidence="5" id="KW-0344">Guanine-nucleotide releasing factor</keyword>
<feature type="compositionally biased region" description="Low complexity" evidence="9">
    <location>
        <begin position="91"/>
        <end position="102"/>
    </location>
</feature>
<dbReference type="InterPro" id="IPR051492">
    <property type="entry name" value="Dynamin-Rho_GEF"/>
</dbReference>
<dbReference type="Pfam" id="PF00621">
    <property type="entry name" value="RhoGEF"/>
    <property type="match status" value="1"/>
</dbReference>
<dbReference type="OrthoDB" id="10256089at2759"/>
<feature type="region of interest" description="Disordered" evidence="9">
    <location>
        <begin position="1"/>
        <end position="285"/>
    </location>
</feature>
<dbReference type="CDD" id="cd00174">
    <property type="entry name" value="SH3"/>
    <property type="match status" value="1"/>
</dbReference>
<evidence type="ECO:0000256" key="4">
    <source>
        <dbReference type="ARBA" id="ARBA00022443"/>
    </source>
</evidence>
<evidence type="ECO:0000256" key="1">
    <source>
        <dbReference type="ARBA" id="ARBA00004282"/>
    </source>
</evidence>
<evidence type="ECO:0000313" key="13">
    <source>
        <dbReference type="Proteomes" id="UP000654370"/>
    </source>
</evidence>
<organism evidence="12 13">
    <name type="scientific">Mortierella isabellina</name>
    <name type="common">Filamentous fungus</name>
    <name type="synonym">Umbelopsis isabellina</name>
    <dbReference type="NCBI Taxonomy" id="91625"/>
    <lineage>
        <taxon>Eukaryota</taxon>
        <taxon>Fungi</taxon>
        <taxon>Fungi incertae sedis</taxon>
        <taxon>Mucoromycota</taxon>
        <taxon>Mucoromycotina</taxon>
        <taxon>Umbelopsidomycetes</taxon>
        <taxon>Umbelopsidales</taxon>
        <taxon>Umbelopsidaceae</taxon>
        <taxon>Umbelopsis</taxon>
    </lineage>
</organism>
<dbReference type="CDD" id="cd00160">
    <property type="entry name" value="RhoGEF"/>
    <property type="match status" value="1"/>
</dbReference>
<evidence type="ECO:0000313" key="12">
    <source>
        <dbReference type="EMBL" id="KAG2175640.1"/>
    </source>
</evidence>
<dbReference type="Pfam" id="PF00018">
    <property type="entry name" value="SH3_1"/>
    <property type="match status" value="1"/>
</dbReference>
<dbReference type="SMART" id="SM00325">
    <property type="entry name" value="RhoGEF"/>
    <property type="match status" value="1"/>
</dbReference>
<dbReference type="InterPro" id="IPR001331">
    <property type="entry name" value="GDS_CDC24_CS"/>
</dbReference>
<dbReference type="PANTHER" id="PTHR22834">
    <property type="entry name" value="NUCLEAR FUSION PROTEIN FUS2"/>
    <property type="match status" value="1"/>
</dbReference>
<evidence type="ECO:0000256" key="8">
    <source>
        <dbReference type="PROSITE-ProRule" id="PRU00192"/>
    </source>
</evidence>
<dbReference type="PANTHER" id="PTHR22834:SF20">
    <property type="entry name" value="SH3 DOMAIN-CONTAINING PROTEIN"/>
    <property type="match status" value="1"/>
</dbReference>
<dbReference type="Gene3D" id="2.30.30.40">
    <property type="entry name" value="SH3 Domains"/>
    <property type="match status" value="1"/>
</dbReference>
<dbReference type="GO" id="GO:0032955">
    <property type="term" value="P:regulation of division septum assembly"/>
    <property type="evidence" value="ECO:0007669"/>
    <property type="project" value="TreeGrafter"/>
</dbReference>
<dbReference type="InterPro" id="IPR001452">
    <property type="entry name" value="SH3_domain"/>
</dbReference>
<dbReference type="InterPro" id="IPR027267">
    <property type="entry name" value="AH/BAR_dom_sf"/>
</dbReference>
<comment type="caution">
    <text evidence="12">The sequence shown here is derived from an EMBL/GenBank/DDBJ whole genome shotgun (WGS) entry which is preliminary data.</text>
</comment>
<evidence type="ECO:0000256" key="6">
    <source>
        <dbReference type="ARBA" id="ARBA00022949"/>
    </source>
</evidence>
<dbReference type="SUPFAM" id="SSF50044">
    <property type="entry name" value="SH3-domain"/>
    <property type="match status" value="1"/>
</dbReference>
<evidence type="ECO:0000256" key="5">
    <source>
        <dbReference type="ARBA" id="ARBA00022658"/>
    </source>
</evidence>
<keyword evidence="13" id="KW-1185">Reference proteome</keyword>
<evidence type="ECO:0000259" key="10">
    <source>
        <dbReference type="PROSITE" id="PS50002"/>
    </source>
</evidence>
<dbReference type="PROSITE" id="PS50002">
    <property type="entry name" value="SH3"/>
    <property type="match status" value="1"/>
</dbReference>
<keyword evidence="6" id="KW-0965">Cell junction</keyword>
<feature type="domain" description="SH3" evidence="10">
    <location>
        <begin position="1046"/>
        <end position="1107"/>
    </location>
</feature>
<feature type="compositionally biased region" description="Basic and acidic residues" evidence="9">
    <location>
        <begin position="250"/>
        <end position="262"/>
    </location>
</feature>
<dbReference type="InterPro" id="IPR035899">
    <property type="entry name" value="DBL_dom_sf"/>
</dbReference>
<dbReference type="EMBL" id="JAEPQZ010000011">
    <property type="protein sequence ID" value="KAG2175640.1"/>
    <property type="molecule type" value="Genomic_DNA"/>
</dbReference>
<dbReference type="SMART" id="SM00721">
    <property type="entry name" value="BAR"/>
    <property type="match status" value="1"/>
</dbReference>
<sequence>MSENPGKGTSSIYQENKDAFSSQLDLSTSRHLSPQAKTNGQVNRLSKVFDTPSIHKDPHTPPPPPSKPQALRSSNARKTHSHEKPEAACESPSQSTVTQSSRSSREFCRNTLPQSPGMSFKDLQAKFQQAALDSDHKAPPLRSPSVSKWHTNPMSAPSTPPAVDGRSKFSKKLDSDAAFTNLRSTQTPRYAADQQGSKDQPSSNDTSDLPRVSKPPNIPAKPSLVYGTSGLATEISQKLERGSPGPINANKKEDIKSNDSRAQHSPKLSNVYKNLPAVPNPNRPTVLLRSESAAFGQDGSISKSASQRKIWMAKSSGTLSSPVPSSLVSTPTLEIPIARSTTGNSVSSTASSSSTGSQTNGSHKRGRGYNGIGNFFGGGGNSAEDHHQSIKNSITIVSREPMQQRDSMSSSGSTRPSSSVDLNAYGSQPASPLLDGRDPEAKRSMKRHNVIKELVETERTYSNDMALLKSVYYDSALANGSILDKSDVKLLFSNLPTIVDFEAEFLALLEVSSNMENDTDCNNDGELMSIDQSRGEEQGSCVGMAFMDMMPKIEHIYCEYCKKHETAVIRLQELETKPEVQAFFKSCQQQMQDRTTSWDLGSLLIKPVQRVLKYPLLLQQIRMLTLPAHPDFENLERATKEIQDVADRINEIKRRKDIVEKIVGDRRRTDVSDYLSSFLPTNTLFSHGINKTFTRRAQKFKQATGIASEGTQDILFDALFVKFEEQQESARQLARDVQAWIRHVKENFESMYQFSVSLEDLYTSWGGVTVRSLERVKAFKECSVSFVTSLSRELEALVRSIIYTRIDSFLKLFSNPAQVIVKRSNKLIDYDRANGIKQKGSVPDKALQESADAYVSINAQLVDELPRFLTLSSQYFDLIVEELAGVQAKFCRLMRNEWKRFMFKGPYALAPDDKNLDNLTTETIISTYRSAMQDLEPSIQDIIAVNPTQWEDIPGFTAPSPDNITPTSSVQSDQYFGSFVGGIRTPSLNSLPMSDGVPSSPFRRGISLQSTGNSLNQDTGYAPNLIQVASPQQANWTESSSVNGDQPLFERMVLFDCDAASEDQLAVRQGDIVTVWQADDDEWWYASSTHTVTGEERWGWVWAAACQ</sequence>
<dbReference type="Gene3D" id="1.20.1270.60">
    <property type="entry name" value="Arfaptin homology (AH) domain/BAR domain"/>
    <property type="match status" value="1"/>
</dbReference>
<dbReference type="SUPFAM" id="SSF48065">
    <property type="entry name" value="DBL homology domain (DH-domain)"/>
    <property type="match status" value="1"/>
</dbReference>
<feature type="compositionally biased region" description="Polar residues" evidence="9">
    <location>
        <begin position="1"/>
        <end position="44"/>
    </location>
</feature>
<evidence type="ECO:0000256" key="9">
    <source>
        <dbReference type="SAM" id="MobiDB-lite"/>
    </source>
</evidence>
<proteinExistence type="predicted"/>
<feature type="compositionally biased region" description="Low complexity" evidence="9">
    <location>
        <begin position="340"/>
        <end position="361"/>
    </location>
</feature>
<feature type="domain" description="DH" evidence="11">
    <location>
        <begin position="446"/>
        <end position="652"/>
    </location>
</feature>
<dbReference type="InterPro" id="IPR036028">
    <property type="entry name" value="SH3-like_dom_sf"/>
</dbReference>